<dbReference type="Pfam" id="PF00593">
    <property type="entry name" value="TonB_dep_Rec_b-barrel"/>
    <property type="match status" value="1"/>
</dbReference>
<dbReference type="PROSITE" id="PS01156">
    <property type="entry name" value="TONB_DEPENDENT_REC_2"/>
    <property type="match status" value="1"/>
</dbReference>
<evidence type="ECO:0000256" key="13">
    <source>
        <dbReference type="RuleBase" id="RU003357"/>
    </source>
</evidence>
<keyword evidence="5 11" id="KW-0812">Transmembrane</keyword>
<dbReference type="Proteomes" id="UP000449678">
    <property type="component" value="Unassembled WGS sequence"/>
</dbReference>
<dbReference type="Pfam" id="PF07715">
    <property type="entry name" value="Plug"/>
    <property type="match status" value="1"/>
</dbReference>
<keyword evidence="6 14" id="KW-0732">Signal</keyword>
<evidence type="ECO:0000256" key="10">
    <source>
        <dbReference type="ARBA" id="ARBA00023237"/>
    </source>
</evidence>
<dbReference type="RefSeq" id="WP_160989767.1">
    <property type="nucleotide sequence ID" value="NZ_WWCO01000005.1"/>
</dbReference>
<comment type="similarity">
    <text evidence="2 11 13">Belongs to the TonB-dependent receptor family.</text>
</comment>
<dbReference type="InterPro" id="IPR000531">
    <property type="entry name" value="Beta-barrel_TonB"/>
</dbReference>
<dbReference type="Gene3D" id="2.170.130.10">
    <property type="entry name" value="TonB-dependent receptor, plug domain"/>
    <property type="match status" value="1"/>
</dbReference>
<protein>
    <submittedName>
        <fullName evidence="17">TonB-dependent receptor</fullName>
    </submittedName>
</protein>
<keyword evidence="10 11" id="KW-0998">Cell outer membrane</keyword>
<dbReference type="PANTHER" id="PTHR47234">
    <property type="match status" value="1"/>
</dbReference>
<evidence type="ECO:0000256" key="2">
    <source>
        <dbReference type="ARBA" id="ARBA00009810"/>
    </source>
</evidence>
<sequence length="958" mass="101799">MKTNTRCQPGFRLNAIARLFSAGSVLGLSCVGTVQAQSAEPAAVAPEQTVVVSASRISGFTAPTPTTMLNSADLERRGATNVAETLNDIPAFRATSTPTGGANGTIQSSGLAGQNLLDLRGLGAIRTLVLVNGRRHVPSNATGSLDLNVIPSSLIERAETVTGGASAAWGSDAVAGVVNLLLKNKLTGMQADVSYGQSERGDATEKRVSIGGGSGFADDRGHVMLGAEYVDSGAVGDYLQRDWGRQEFGILSNPANATNGQPRNIIGPNMHLATQSASGVINAGPLRGTTFDFGPNGSTARPFQYGQTFGASANMFGGEGYGVTNGVNQLLKTPVKRYSVFGRSSYELTDSLSAWVEVSTAGSEATSSNGSPRLNYTIRRDNAYLPASVVQQMTTAGVSSFTLGRYNLDWGKLTADGKNTTSRIALGLNGDLGGGWTWDAYYQTGRSHLDMQQLNNQNLANFNAALDAVNVGGTIVCRNPNLVTTSATGALITAAPGCVPVNILGRGAPSEAALGYFMGTSWFNLTTRQQVAAATLRGEPFSTWAGKVSVATGMEYRQEKADKDSDMVSQLNGWNAGNDKPLHGSYRVKELFLETVVPLATRTAWAKSLNFNGAVRRTDYSTSGPVLTRKLGLTYEPNSQLLLRATQSLDIRAPNINELFSSANFSQSPIIGRDGASRFTPTFTTGNRDLQPERARTTTFGLAYQPSWLPGFKTSIDKYRISISGVITSLGSQQIVNRCLAGATDLCNYVTFNAAGLAGGIPTQVINPQLNLQGFLASGTDLEASYRLKLAALSKDLGGDLNFRVLATHANHFSTIDTVGTVDRAGQTGVGNGVNAGVPKWLWNSEVIYQRDQLSLSAQIRYIPKSIYDVTLIGPDSPNYSPALSNSINDNTVASRTYVNLAAKYDLKVGQYSVQIYGAINNLADRAPPLTPTIYVMTNSTYYDTIGRSFRIGTRVKF</sequence>
<proteinExistence type="inferred from homology"/>
<keyword evidence="3 11" id="KW-0813">Transport</keyword>
<evidence type="ECO:0000259" key="15">
    <source>
        <dbReference type="Pfam" id="PF00593"/>
    </source>
</evidence>
<evidence type="ECO:0000256" key="11">
    <source>
        <dbReference type="PROSITE-ProRule" id="PRU01360"/>
    </source>
</evidence>
<evidence type="ECO:0000256" key="12">
    <source>
        <dbReference type="PROSITE-ProRule" id="PRU10144"/>
    </source>
</evidence>
<dbReference type="InterPro" id="IPR010917">
    <property type="entry name" value="TonB_rcpt_CS"/>
</dbReference>
<feature type="chain" id="PRO_5046835527" evidence="14">
    <location>
        <begin position="37"/>
        <end position="958"/>
    </location>
</feature>
<dbReference type="PANTHER" id="PTHR47234:SF2">
    <property type="entry name" value="TONB-DEPENDENT RECEPTOR"/>
    <property type="match status" value="1"/>
</dbReference>
<dbReference type="EMBL" id="WWCO01000005">
    <property type="protein sequence ID" value="MYM34370.1"/>
    <property type="molecule type" value="Genomic_DNA"/>
</dbReference>
<evidence type="ECO:0000256" key="4">
    <source>
        <dbReference type="ARBA" id="ARBA00022452"/>
    </source>
</evidence>
<evidence type="ECO:0000313" key="18">
    <source>
        <dbReference type="Proteomes" id="UP000449678"/>
    </source>
</evidence>
<evidence type="ECO:0000259" key="16">
    <source>
        <dbReference type="Pfam" id="PF07715"/>
    </source>
</evidence>
<accession>A0ABW9V490</accession>
<keyword evidence="9 17" id="KW-0675">Receptor</keyword>
<organism evidence="17 18">
    <name type="scientific">Duganella lactea</name>
    <dbReference type="NCBI Taxonomy" id="2692173"/>
    <lineage>
        <taxon>Bacteria</taxon>
        <taxon>Pseudomonadati</taxon>
        <taxon>Pseudomonadota</taxon>
        <taxon>Betaproteobacteria</taxon>
        <taxon>Burkholderiales</taxon>
        <taxon>Oxalobacteraceae</taxon>
        <taxon>Telluria group</taxon>
        <taxon>Duganella</taxon>
    </lineage>
</organism>
<gene>
    <name evidence="17" type="ORF">GTP38_08475</name>
</gene>
<dbReference type="InterPro" id="IPR012910">
    <property type="entry name" value="Plug_dom"/>
</dbReference>
<evidence type="ECO:0000256" key="7">
    <source>
        <dbReference type="ARBA" id="ARBA00023077"/>
    </source>
</evidence>
<evidence type="ECO:0000256" key="9">
    <source>
        <dbReference type="ARBA" id="ARBA00023170"/>
    </source>
</evidence>
<dbReference type="InterPro" id="IPR036942">
    <property type="entry name" value="Beta-barrel_TonB_sf"/>
</dbReference>
<evidence type="ECO:0000256" key="1">
    <source>
        <dbReference type="ARBA" id="ARBA00004571"/>
    </source>
</evidence>
<reference evidence="17 18" key="1">
    <citation type="submission" date="2019-12" db="EMBL/GenBank/DDBJ databases">
        <title>Novel species isolated from a subtropical stream in China.</title>
        <authorList>
            <person name="Lu H."/>
        </authorList>
    </citation>
    <scope>NUCLEOTIDE SEQUENCE [LARGE SCALE GENOMIC DNA]</scope>
    <source>
        <strain evidence="17 18">FT94W</strain>
    </source>
</reference>
<feature type="domain" description="TonB-dependent receptor plug" evidence="16">
    <location>
        <begin position="62"/>
        <end position="177"/>
    </location>
</feature>
<dbReference type="InterPro" id="IPR037066">
    <property type="entry name" value="Plug_dom_sf"/>
</dbReference>
<evidence type="ECO:0000256" key="5">
    <source>
        <dbReference type="ARBA" id="ARBA00022692"/>
    </source>
</evidence>
<feature type="domain" description="TonB-dependent receptor-like beta-barrel" evidence="15">
    <location>
        <begin position="390"/>
        <end position="923"/>
    </location>
</feature>
<keyword evidence="4 11" id="KW-1134">Transmembrane beta strand</keyword>
<keyword evidence="7 13" id="KW-0798">TonB box</keyword>
<evidence type="ECO:0000256" key="14">
    <source>
        <dbReference type="SAM" id="SignalP"/>
    </source>
</evidence>
<keyword evidence="8 11" id="KW-0472">Membrane</keyword>
<dbReference type="SUPFAM" id="SSF56935">
    <property type="entry name" value="Porins"/>
    <property type="match status" value="1"/>
</dbReference>
<name>A0ABW9V490_9BURK</name>
<evidence type="ECO:0000256" key="6">
    <source>
        <dbReference type="ARBA" id="ARBA00022729"/>
    </source>
</evidence>
<feature type="short sequence motif" description="TonB C-terminal box" evidence="12">
    <location>
        <begin position="941"/>
        <end position="958"/>
    </location>
</feature>
<dbReference type="Gene3D" id="2.40.170.20">
    <property type="entry name" value="TonB-dependent receptor, beta-barrel domain"/>
    <property type="match status" value="1"/>
</dbReference>
<comment type="caution">
    <text evidence="17">The sequence shown here is derived from an EMBL/GenBank/DDBJ whole genome shotgun (WGS) entry which is preliminary data.</text>
</comment>
<dbReference type="PROSITE" id="PS51257">
    <property type="entry name" value="PROKAR_LIPOPROTEIN"/>
    <property type="match status" value="1"/>
</dbReference>
<comment type="subcellular location">
    <subcellularLocation>
        <location evidence="1 11">Cell outer membrane</location>
        <topology evidence="1 11">Multi-pass membrane protein</topology>
    </subcellularLocation>
</comment>
<evidence type="ECO:0000313" key="17">
    <source>
        <dbReference type="EMBL" id="MYM34370.1"/>
    </source>
</evidence>
<keyword evidence="18" id="KW-1185">Reference proteome</keyword>
<feature type="signal peptide" evidence="14">
    <location>
        <begin position="1"/>
        <end position="36"/>
    </location>
</feature>
<dbReference type="InterPro" id="IPR039426">
    <property type="entry name" value="TonB-dep_rcpt-like"/>
</dbReference>
<dbReference type="PROSITE" id="PS52016">
    <property type="entry name" value="TONB_DEPENDENT_REC_3"/>
    <property type="match status" value="1"/>
</dbReference>
<evidence type="ECO:0000256" key="8">
    <source>
        <dbReference type="ARBA" id="ARBA00023136"/>
    </source>
</evidence>
<evidence type="ECO:0000256" key="3">
    <source>
        <dbReference type="ARBA" id="ARBA00022448"/>
    </source>
</evidence>